<keyword evidence="5 8" id="KW-0472">Membrane</keyword>
<dbReference type="PROSITE" id="PS50262">
    <property type="entry name" value="G_PROTEIN_RECEP_F1_2"/>
    <property type="match status" value="1"/>
</dbReference>
<evidence type="ECO:0000313" key="10">
    <source>
        <dbReference type="EMBL" id="CAF1228682.1"/>
    </source>
</evidence>
<keyword evidence="7" id="KW-0807">Transducer</keyword>
<evidence type="ECO:0000313" key="12">
    <source>
        <dbReference type="Proteomes" id="UP000663832"/>
    </source>
</evidence>
<keyword evidence="2 8" id="KW-0812">Transmembrane</keyword>
<feature type="transmembrane region" description="Helical" evidence="8">
    <location>
        <begin position="129"/>
        <end position="151"/>
    </location>
</feature>
<dbReference type="InterPro" id="IPR017452">
    <property type="entry name" value="GPCR_Rhodpsn_7TM"/>
</dbReference>
<dbReference type="PANTHER" id="PTHR24243:SF230">
    <property type="entry name" value="G-PROTEIN COUPLED RECEPTORS FAMILY 1 PROFILE DOMAIN-CONTAINING PROTEIN"/>
    <property type="match status" value="1"/>
</dbReference>
<keyword evidence="3 8" id="KW-1133">Transmembrane helix</keyword>
<dbReference type="GO" id="GO:0005886">
    <property type="term" value="C:plasma membrane"/>
    <property type="evidence" value="ECO:0007669"/>
    <property type="project" value="TreeGrafter"/>
</dbReference>
<reference evidence="11" key="1">
    <citation type="submission" date="2021-02" db="EMBL/GenBank/DDBJ databases">
        <authorList>
            <person name="Nowell W R."/>
        </authorList>
    </citation>
    <scope>NUCLEOTIDE SEQUENCE</scope>
</reference>
<organism evidence="11 12">
    <name type="scientific">Adineta steineri</name>
    <dbReference type="NCBI Taxonomy" id="433720"/>
    <lineage>
        <taxon>Eukaryota</taxon>
        <taxon>Metazoa</taxon>
        <taxon>Spiralia</taxon>
        <taxon>Gnathifera</taxon>
        <taxon>Rotifera</taxon>
        <taxon>Eurotatoria</taxon>
        <taxon>Bdelloidea</taxon>
        <taxon>Adinetida</taxon>
        <taxon>Adinetidae</taxon>
        <taxon>Adineta</taxon>
    </lineage>
</organism>
<dbReference type="SUPFAM" id="SSF81321">
    <property type="entry name" value="Family A G protein-coupled receptor-like"/>
    <property type="match status" value="1"/>
</dbReference>
<keyword evidence="12" id="KW-1185">Reference proteome</keyword>
<protein>
    <recommendedName>
        <fullName evidence="9">G-protein coupled receptors family 1 profile domain-containing protein</fullName>
    </recommendedName>
</protein>
<dbReference type="Proteomes" id="UP000663877">
    <property type="component" value="Unassembled WGS sequence"/>
</dbReference>
<dbReference type="GO" id="GO:0004930">
    <property type="term" value="F:G protein-coupled receptor activity"/>
    <property type="evidence" value="ECO:0007669"/>
    <property type="project" value="UniProtKB-KW"/>
</dbReference>
<evidence type="ECO:0000256" key="2">
    <source>
        <dbReference type="ARBA" id="ARBA00022692"/>
    </source>
</evidence>
<name>A0A815YJ29_9BILA</name>
<keyword evidence="4" id="KW-0297">G-protein coupled receptor</keyword>
<feature type="transmembrane region" description="Helical" evidence="8">
    <location>
        <begin position="163"/>
        <end position="190"/>
    </location>
</feature>
<accession>A0A815YJ29</accession>
<sequence length="322" mass="36857">MAVTILPLIQAQITLYGMSTLMILGNIGNIIIIILFYRRRQNSCAMYLLCAAIVQSATLTFNSVINLYGLNHSDPTVNSLFLCKFRAYITHIWNQTGRYLTVLACIDRYIWTANNAHARLINRPSTSRCLTIILFLFWHIFSIHIAVLVTITNGICSSFGVYYVIYQVYAATFLGLLPPILMSIFGFLAYHNMKKLHLRVRPIGNNGDDNSITHRRDRDLLLMVLTEVVIYVVTAIPYPFIVLEVAVTNYMGVIKSSQRIEIENFLNSIALTLFSITYGSRFYTYFAVSKAFRKDCKTLFIKWKNHVLGRSPINRTPRARQL</sequence>
<dbReference type="EMBL" id="CAJNOM010000844">
    <property type="protein sequence ID" value="CAF1570692.1"/>
    <property type="molecule type" value="Genomic_DNA"/>
</dbReference>
<dbReference type="Gene3D" id="1.20.1070.10">
    <property type="entry name" value="Rhodopsin 7-helix transmembrane proteins"/>
    <property type="match status" value="1"/>
</dbReference>
<evidence type="ECO:0000256" key="1">
    <source>
        <dbReference type="ARBA" id="ARBA00004141"/>
    </source>
</evidence>
<evidence type="ECO:0000256" key="4">
    <source>
        <dbReference type="ARBA" id="ARBA00023040"/>
    </source>
</evidence>
<comment type="caution">
    <text evidence="11">The sequence shown here is derived from an EMBL/GenBank/DDBJ whole genome shotgun (WGS) entry which is preliminary data.</text>
</comment>
<evidence type="ECO:0000256" key="5">
    <source>
        <dbReference type="ARBA" id="ARBA00023136"/>
    </source>
</evidence>
<evidence type="ECO:0000256" key="3">
    <source>
        <dbReference type="ARBA" id="ARBA00022989"/>
    </source>
</evidence>
<evidence type="ECO:0000259" key="9">
    <source>
        <dbReference type="PROSITE" id="PS50262"/>
    </source>
</evidence>
<feature type="transmembrane region" description="Helical" evidence="8">
    <location>
        <begin position="265"/>
        <end position="288"/>
    </location>
</feature>
<feature type="domain" description="G-protein coupled receptors family 1 profile" evidence="9">
    <location>
        <begin position="25"/>
        <end position="285"/>
    </location>
</feature>
<dbReference type="Proteomes" id="UP000663832">
    <property type="component" value="Unassembled WGS sequence"/>
</dbReference>
<gene>
    <name evidence="10" type="ORF">BJG266_LOCUS28392</name>
    <name evidence="11" type="ORF">QVE165_LOCUS48800</name>
</gene>
<dbReference type="PANTHER" id="PTHR24243">
    <property type="entry name" value="G-PROTEIN COUPLED RECEPTOR"/>
    <property type="match status" value="1"/>
</dbReference>
<dbReference type="EMBL" id="CAJNOI010000290">
    <property type="protein sequence ID" value="CAF1228682.1"/>
    <property type="molecule type" value="Genomic_DNA"/>
</dbReference>
<dbReference type="OrthoDB" id="10003251at2759"/>
<proteinExistence type="predicted"/>
<evidence type="ECO:0000256" key="6">
    <source>
        <dbReference type="ARBA" id="ARBA00023170"/>
    </source>
</evidence>
<feature type="transmembrane region" description="Helical" evidence="8">
    <location>
        <begin position="220"/>
        <end position="241"/>
    </location>
</feature>
<evidence type="ECO:0000256" key="7">
    <source>
        <dbReference type="ARBA" id="ARBA00023224"/>
    </source>
</evidence>
<comment type="subcellular location">
    <subcellularLocation>
        <location evidence="1">Membrane</location>
        <topology evidence="1">Multi-pass membrane protein</topology>
    </subcellularLocation>
</comment>
<keyword evidence="6" id="KW-0675">Receptor</keyword>
<evidence type="ECO:0000313" key="11">
    <source>
        <dbReference type="EMBL" id="CAF1570692.1"/>
    </source>
</evidence>
<dbReference type="AlphaFoldDB" id="A0A815YJ29"/>
<evidence type="ECO:0000256" key="8">
    <source>
        <dbReference type="SAM" id="Phobius"/>
    </source>
</evidence>
<feature type="transmembrane region" description="Helical" evidence="8">
    <location>
        <begin position="15"/>
        <end position="37"/>
    </location>
</feature>